<reference evidence="2" key="2">
    <citation type="journal article" date="2023" name="IMA Fungus">
        <title>Comparative genomic study of the Penicillium genus elucidates a diverse pangenome and 15 lateral gene transfer events.</title>
        <authorList>
            <person name="Petersen C."/>
            <person name="Sorensen T."/>
            <person name="Nielsen M.R."/>
            <person name="Sondergaard T.E."/>
            <person name="Sorensen J.L."/>
            <person name="Fitzpatrick D.A."/>
            <person name="Frisvad J.C."/>
            <person name="Nielsen K.L."/>
        </authorList>
    </citation>
    <scope>NUCLEOTIDE SEQUENCE</scope>
    <source>
        <strain evidence="2">IBT 34128</strain>
    </source>
</reference>
<dbReference type="GeneID" id="81389771"/>
<sequence length="107" mass="11913">DTDSQSDVLRAAGIGITENNPTEPVLTLRIWVLGVVFCIVACGLNILYTLRSPVDLSSGYMEYVLIYVMSNLSIYVRLGADVLTEQEMFYGYKAGWGFQFLITLATF</sequence>
<accession>A0A9W9G9Y8</accession>
<keyword evidence="1" id="KW-1133">Transmembrane helix</keyword>
<comment type="caution">
    <text evidence="2">The sequence shown here is derived from an EMBL/GenBank/DDBJ whole genome shotgun (WGS) entry which is preliminary data.</text>
</comment>
<keyword evidence="3" id="KW-1185">Reference proteome</keyword>
<keyword evidence="1" id="KW-0812">Transmembrane</keyword>
<feature type="transmembrane region" description="Helical" evidence="1">
    <location>
        <begin position="28"/>
        <end position="48"/>
    </location>
</feature>
<dbReference type="AlphaFoldDB" id="A0A9W9G9Y8"/>
<reference evidence="2" key="1">
    <citation type="submission" date="2022-11" db="EMBL/GenBank/DDBJ databases">
        <authorList>
            <person name="Petersen C."/>
        </authorList>
    </citation>
    <scope>NUCLEOTIDE SEQUENCE</scope>
    <source>
        <strain evidence="2">IBT 34128</strain>
    </source>
</reference>
<dbReference type="EMBL" id="JAPMSZ010000001">
    <property type="protein sequence ID" value="KAJ5114260.1"/>
    <property type="molecule type" value="Genomic_DNA"/>
</dbReference>
<keyword evidence="1" id="KW-0472">Membrane</keyword>
<dbReference type="Proteomes" id="UP001141434">
    <property type="component" value="Unassembled WGS sequence"/>
</dbReference>
<dbReference type="OrthoDB" id="9986677at2759"/>
<evidence type="ECO:0000313" key="3">
    <source>
        <dbReference type="Proteomes" id="UP001141434"/>
    </source>
</evidence>
<organism evidence="2 3">
    <name type="scientific">Penicillium alfredii</name>
    <dbReference type="NCBI Taxonomy" id="1506179"/>
    <lineage>
        <taxon>Eukaryota</taxon>
        <taxon>Fungi</taxon>
        <taxon>Dikarya</taxon>
        <taxon>Ascomycota</taxon>
        <taxon>Pezizomycotina</taxon>
        <taxon>Eurotiomycetes</taxon>
        <taxon>Eurotiomycetidae</taxon>
        <taxon>Eurotiales</taxon>
        <taxon>Aspergillaceae</taxon>
        <taxon>Penicillium</taxon>
    </lineage>
</organism>
<protein>
    <submittedName>
        <fullName evidence="2">Uncharacterized protein</fullName>
    </submittedName>
</protein>
<evidence type="ECO:0000256" key="1">
    <source>
        <dbReference type="SAM" id="Phobius"/>
    </source>
</evidence>
<gene>
    <name evidence="2" type="ORF">NUU61_000019</name>
</gene>
<feature type="transmembrane region" description="Helical" evidence="1">
    <location>
        <begin position="60"/>
        <end position="78"/>
    </location>
</feature>
<name>A0A9W9G9Y8_9EURO</name>
<evidence type="ECO:0000313" key="2">
    <source>
        <dbReference type="EMBL" id="KAJ5114260.1"/>
    </source>
</evidence>
<proteinExistence type="predicted"/>
<feature type="non-terminal residue" evidence="2">
    <location>
        <position position="1"/>
    </location>
</feature>
<dbReference type="RefSeq" id="XP_056515453.1">
    <property type="nucleotide sequence ID" value="XM_056650603.1"/>
</dbReference>